<feature type="compositionally biased region" description="Acidic residues" evidence="1">
    <location>
        <begin position="279"/>
        <end position="314"/>
    </location>
</feature>
<dbReference type="SUPFAM" id="SSF46689">
    <property type="entry name" value="Homeodomain-like"/>
    <property type="match status" value="1"/>
</dbReference>
<dbReference type="EMBL" id="ML220112">
    <property type="protein sequence ID" value="TGZ85369.1"/>
    <property type="molecule type" value="Genomic_DNA"/>
</dbReference>
<dbReference type="InParanoid" id="A0A4S2N7N1"/>
<dbReference type="CDD" id="cd00167">
    <property type="entry name" value="SANT"/>
    <property type="match status" value="1"/>
</dbReference>
<evidence type="ECO:0000313" key="4">
    <source>
        <dbReference type="Proteomes" id="UP000298138"/>
    </source>
</evidence>
<evidence type="ECO:0000313" key="3">
    <source>
        <dbReference type="EMBL" id="TGZ85369.1"/>
    </source>
</evidence>
<organism evidence="3 4">
    <name type="scientific">Ascodesmis nigricans</name>
    <dbReference type="NCBI Taxonomy" id="341454"/>
    <lineage>
        <taxon>Eukaryota</taxon>
        <taxon>Fungi</taxon>
        <taxon>Dikarya</taxon>
        <taxon>Ascomycota</taxon>
        <taxon>Pezizomycotina</taxon>
        <taxon>Pezizomycetes</taxon>
        <taxon>Pezizales</taxon>
        <taxon>Ascodesmidaceae</taxon>
        <taxon>Ascodesmis</taxon>
    </lineage>
</organism>
<reference evidence="3 4" key="1">
    <citation type="submission" date="2019-04" db="EMBL/GenBank/DDBJ databases">
        <title>Comparative genomics and transcriptomics to analyze fruiting body development in filamentous ascomycetes.</title>
        <authorList>
            <consortium name="DOE Joint Genome Institute"/>
            <person name="Lutkenhaus R."/>
            <person name="Traeger S."/>
            <person name="Breuer J."/>
            <person name="Kuo A."/>
            <person name="Lipzen A."/>
            <person name="Pangilinan J."/>
            <person name="Dilworth D."/>
            <person name="Sandor L."/>
            <person name="Poggeler S."/>
            <person name="Barry K."/>
            <person name="Grigoriev I.V."/>
            <person name="Nowrousian M."/>
        </authorList>
    </citation>
    <scope>NUCLEOTIDE SEQUENCE [LARGE SCALE GENOMIC DNA]</scope>
    <source>
        <strain evidence="3 4">CBS 389.68</strain>
    </source>
</reference>
<dbReference type="Pfam" id="PF15963">
    <property type="entry name" value="Myb_DNA-bind_7"/>
    <property type="match status" value="1"/>
</dbReference>
<feature type="compositionally biased region" description="Basic and acidic residues" evidence="1">
    <location>
        <begin position="668"/>
        <end position="679"/>
    </location>
</feature>
<evidence type="ECO:0000256" key="1">
    <source>
        <dbReference type="SAM" id="MobiDB-lite"/>
    </source>
</evidence>
<dbReference type="GO" id="GO:0001156">
    <property type="term" value="F:TFIIIC-class transcription factor complex binding"/>
    <property type="evidence" value="ECO:0007669"/>
    <property type="project" value="TreeGrafter"/>
</dbReference>
<dbReference type="PANTHER" id="PTHR22929">
    <property type="entry name" value="RNA POLYMERASE III TRANSCRIPTION INITIATION FACTOR B"/>
    <property type="match status" value="1"/>
</dbReference>
<feature type="region of interest" description="Disordered" evidence="1">
    <location>
        <begin position="1"/>
        <end position="377"/>
    </location>
</feature>
<feature type="domain" description="Myb-like" evidence="2">
    <location>
        <begin position="507"/>
        <end position="555"/>
    </location>
</feature>
<protein>
    <recommendedName>
        <fullName evidence="2">Myb-like domain-containing protein</fullName>
    </recommendedName>
</protein>
<feature type="compositionally biased region" description="Polar residues" evidence="1">
    <location>
        <begin position="52"/>
        <end position="68"/>
    </location>
</feature>
<dbReference type="AlphaFoldDB" id="A0A4S2N7N1"/>
<dbReference type="SMART" id="SM00717">
    <property type="entry name" value="SANT"/>
    <property type="match status" value="1"/>
</dbReference>
<feature type="compositionally biased region" description="Basic and acidic residues" evidence="1">
    <location>
        <begin position="139"/>
        <end position="148"/>
    </location>
</feature>
<feature type="compositionally biased region" description="Basic residues" evidence="1">
    <location>
        <begin position="319"/>
        <end position="328"/>
    </location>
</feature>
<keyword evidence="4" id="KW-1185">Reference proteome</keyword>
<name>A0A4S2N7N1_9PEZI</name>
<feature type="compositionally biased region" description="Basic residues" evidence="1">
    <location>
        <begin position="8"/>
        <end position="20"/>
    </location>
</feature>
<dbReference type="OrthoDB" id="272624at2759"/>
<feature type="compositionally biased region" description="Basic and acidic residues" evidence="1">
    <location>
        <begin position="357"/>
        <end position="377"/>
    </location>
</feature>
<evidence type="ECO:0000259" key="2">
    <source>
        <dbReference type="SMART" id="SM00717"/>
    </source>
</evidence>
<dbReference type="InterPro" id="IPR009057">
    <property type="entry name" value="Homeodomain-like_sf"/>
</dbReference>
<dbReference type="GO" id="GO:0000126">
    <property type="term" value="C:transcription factor TFIIIB complex"/>
    <property type="evidence" value="ECO:0007669"/>
    <property type="project" value="TreeGrafter"/>
</dbReference>
<proteinExistence type="predicted"/>
<feature type="compositionally biased region" description="Low complexity" evidence="1">
    <location>
        <begin position="21"/>
        <end position="51"/>
    </location>
</feature>
<dbReference type="Proteomes" id="UP000298138">
    <property type="component" value="Unassembled WGS sequence"/>
</dbReference>
<dbReference type="STRING" id="341454.A0A4S2N7N1"/>
<dbReference type="InterPro" id="IPR001005">
    <property type="entry name" value="SANT/Myb"/>
</dbReference>
<dbReference type="GO" id="GO:0070898">
    <property type="term" value="P:RNA polymerase III preinitiation complex assembly"/>
    <property type="evidence" value="ECO:0007669"/>
    <property type="project" value="TreeGrafter"/>
</dbReference>
<gene>
    <name evidence="3" type="ORF">EX30DRAFT_392720</name>
</gene>
<feature type="compositionally biased region" description="Basic residues" evidence="1">
    <location>
        <begin position="216"/>
        <end position="240"/>
    </location>
</feature>
<dbReference type="PANTHER" id="PTHR22929:SF0">
    <property type="entry name" value="TRANSCRIPTION FACTOR TFIIIB COMPONENT B'' HOMOLOG"/>
    <property type="match status" value="1"/>
</dbReference>
<dbReference type="InterPro" id="IPR039467">
    <property type="entry name" value="TFIIIB_B''_Myb"/>
</dbReference>
<dbReference type="Gene3D" id="1.20.58.1880">
    <property type="match status" value="1"/>
</dbReference>
<accession>A0A4S2N7N1</accession>
<sequence length="679" mass="75515">MSSVVNKSKGKFAPKPKARARPGAVSTTSPSAPESSTLPSPSAVSESAAPSQTLEQPSPQLKEPQQQVERVILAANSSPVLPQNIPPSSARIEERVPAVIQSPQPQPPQAPREAPKFSTATVILAPGARKPTPIAIPGSRRDEGELPRSRTASVTPVSAVLAGSVEPEREASGPVEPVTATDGDPPTAEAEESEAQAVSAGVNLESGSNQTTPKSSAKKSAPKPKTQKVSKPRAPRKRKTAPTATDAPTEEGAQEAGEASAVNERPKRRRVVRKQPVDEPVDEDEAGENGEGFGQEEIDVDDDQDEDFEASEGEEQSKTKKSKAKTPRTLKTPAKPRQPRKPKKEKPEGRVGFLGVEKTRPRREESPENDGDRRLEESKVLMKDLCRDPQIGRKSKRFIELAEMDWNDVVKKQRELQEKVNRGEAHVETAEERMARIAAGKDLQRSRTGNHSAPQMRIVNGELVIDEETLRVDRHERDALQTDEMEIVEENTNTRLINSNTFSKRERTERWDPTEIALFYEGLSMFGTDFTMLAGLFPTRTRRQIKNKFNVEERKNPLRITQALRQRVPVDMTSYSTVTSIEFPDPQQLEGELQALRNAHEKQMELHKEHIIAAEKERQEQANAAMHEVLNAEQNGDVQPKGKRKKGKKDQPVRGEQIIEMSIEEYEAERKRREEEDAW</sequence>
<feature type="region of interest" description="Disordered" evidence="1">
    <location>
        <begin position="629"/>
        <end position="679"/>
    </location>
</feature>